<comment type="subcellular location">
    <subcellularLocation>
        <location evidence="1">Nucleus</location>
    </subcellularLocation>
</comment>
<comment type="similarity">
    <text evidence="2">Belongs to the ING family.</text>
</comment>
<dbReference type="GeneID" id="110977844"/>
<sequence length="473" mass="53099">MVACDASGCKIEWFHYQCVGLTADTIPSGSWYCDVCKENDMEIELDLHAVDDGYKATAEDDIAMEASASAEVVTPDPAVSTTDTAKSASSSSTSTKIEAQGSDKKAKTAMKATNKKSCKEKEKKSKKKASSPVKRPAQRFTVEHAKTNAAEYVKAALERIQNHPIFTGTYPLAVLAMTLVTSVLQVQDSSAFTDFSVTLVTALWFVATAGDDKFLQPEAMDVVWKHFHKFKLSSIHEWKSFLESISICTDGNHIHIVYQHLLLSVITLLIKDRHATDLPVAPSNSQVSISNISKEEEQVLRYVAGYVPFALFEKFRKQLNETSSVFCSILATWRSCTTDTEQTFLEYTNKWIQAQNRGGLFNINDDVYVFFRTLENEARQFLSKGNLEEFIGKNIKRSLKEKMMSQSRVHNYWCNLTREKISGDVSKRLLDIVVNLYIKIRIKAFLKVYLNLKKAAGQASKKAEKALRKELAS</sequence>
<proteinExistence type="inferred from homology"/>
<name>A0A8B7Y645_ACAPL</name>
<dbReference type="PANTHER" id="PTHR10333">
    <property type="entry name" value="INHIBITOR OF GROWTH PROTEIN"/>
    <property type="match status" value="1"/>
</dbReference>
<accession>A0A8B7Y645</accession>
<dbReference type="AlphaFoldDB" id="A0A8B7Y645"/>
<evidence type="ECO:0000256" key="6">
    <source>
        <dbReference type="ARBA" id="ARBA00023242"/>
    </source>
</evidence>
<dbReference type="InterPro" id="IPR001965">
    <property type="entry name" value="Znf_PHD"/>
</dbReference>
<feature type="region of interest" description="Disordered" evidence="7">
    <location>
        <begin position="67"/>
        <end position="140"/>
    </location>
</feature>
<dbReference type="Gene3D" id="3.30.40.10">
    <property type="entry name" value="Zinc/RING finger domain, C3HC4 (zinc finger)"/>
    <property type="match status" value="1"/>
</dbReference>
<dbReference type="SUPFAM" id="SSF57903">
    <property type="entry name" value="FYVE/PHD zinc finger"/>
    <property type="match status" value="1"/>
</dbReference>
<evidence type="ECO:0000256" key="3">
    <source>
        <dbReference type="ARBA" id="ARBA00022723"/>
    </source>
</evidence>
<keyword evidence="3" id="KW-0479">Metal-binding</keyword>
<dbReference type="SMART" id="SM00249">
    <property type="entry name" value="PHD"/>
    <property type="match status" value="1"/>
</dbReference>
<keyword evidence="5" id="KW-0862">Zinc</keyword>
<dbReference type="InterPro" id="IPR013083">
    <property type="entry name" value="Znf_RING/FYVE/PHD"/>
</dbReference>
<evidence type="ECO:0000256" key="7">
    <source>
        <dbReference type="SAM" id="MobiDB-lite"/>
    </source>
</evidence>
<dbReference type="InterPro" id="IPR011011">
    <property type="entry name" value="Znf_FYVE_PHD"/>
</dbReference>
<evidence type="ECO:0000256" key="2">
    <source>
        <dbReference type="ARBA" id="ARBA00010210"/>
    </source>
</evidence>
<evidence type="ECO:0000313" key="10">
    <source>
        <dbReference type="RefSeq" id="XP_022088017.1"/>
    </source>
</evidence>
<dbReference type="RefSeq" id="XP_022088017.1">
    <property type="nucleotide sequence ID" value="XM_022232325.1"/>
</dbReference>
<dbReference type="KEGG" id="aplc:110977844"/>
<feature type="compositionally biased region" description="Low complexity" evidence="7">
    <location>
        <begin position="80"/>
        <end position="96"/>
    </location>
</feature>
<dbReference type="GO" id="GO:0008270">
    <property type="term" value="F:zinc ion binding"/>
    <property type="evidence" value="ECO:0007669"/>
    <property type="project" value="UniProtKB-KW"/>
</dbReference>
<organism evidence="9 10">
    <name type="scientific">Acanthaster planci</name>
    <name type="common">Crown-of-thorns starfish</name>
    <dbReference type="NCBI Taxonomy" id="133434"/>
    <lineage>
        <taxon>Eukaryota</taxon>
        <taxon>Metazoa</taxon>
        <taxon>Echinodermata</taxon>
        <taxon>Eleutherozoa</taxon>
        <taxon>Asterozoa</taxon>
        <taxon>Asteroidea</taxon>
        <taxon>Valvatacea</taxon>
        <taxon>Valvatida</taxon>
        <taxon>Acanthasteridae</taxon>
        <taxon>Acanthaster</taxon>
    </lineage>
</organism>
<dbReference type="GO" id="GO:0005634">
    <property type="term" value="C:nucleus"/>
    <property type="evidence" value="ECO:0007669"/>
    <property type="project" value="UniProtKB-SubCell"/>
</dbReference>
<evidence type="ECO:0000259" key="8">
    <source>
        <dbReference type="SMART" id="SM00249"/>
    </source>
</evidence>
<dbReference type="Proteomes" id="UP000694845">
    <property type="component" value="Unplaced"/>
</dbReference>
<dbReference type="OrthoDB" id="10066203at2759"/>
<dbReference type="OMA" id="CTSERYH"/>
<protein>
    <submittedName>
        <fullName evidence="10">Uncharacterized protein LOC110977844</fullName>
    </submittedName>
</protein>
<evidence type="ECO:0000256" key="5">
    <source>
        <dbReference type="ARBA" id="ARBA00022833"/>
    </source>
</evidence>
<gene>
    <name evidence="10" type="primary">LOC110977844</name>
</gene>
<feature type="domain" description="Zinc finger PHD-type" evidence="8">
    <location>
        <begin position="1"/>
        <end position="37"/>
    </location>
</feature>
<reference evidence="10" key="1">
    <citation type="submission" date="2025-08" db="UniProtKB">
        <authorList>
            <consortium name="RefSeq"/>
        </authorList>
    </citation>
    <scope>IDENTIFICATION</scope>
</reference>
<keyword evidence="6" id="KW-0539">Nucleus</keyword>
<dbReference type="InterPro" id="IPR028651">
    <property type="entry name" value="ING_fam"/>
</dbReference>
<evidence type="ECO:0000313" key="9">
    <source>
        <dbReference type="Proteomes" id="UP000694845"/>
    </source>
</evidence>
<keyword evidence="9" id="KW-1185">Reference proteome</keyword>
<keyword evidence="4" id="KW-0863">Zinc-finger</keyword>
<evidence type="ECO:0000256" key="1">
    <source>
        <dbReference type="ARBA" id="ARBA00004123"/>
    </source>
</evidence>
<evidence type="ECO:0000256" key="4">
    <source>
        <dbReference type="ARBA" id="ARBA00022771"/>
    </source>
</evidence>